<dbReference type="GO" id="GO:0016460">
    <property type="term" value="C:myosin II complex"/>
    <property type="evidence" value="ECO:0007669"/>
    <property type="project" value="TreeGrafter"/>
</dbReference>
<evidence type="ECO:0000256" key="2">
    <source>
        <dbReference type="SAM" id="MobiDB-lite"/>
    </source>
</evidence>
<feature type="compositionally biased region" description="Low complexity" evidence="2">
    <location>
        <begin position="824"/>
        <end position="834"/>
    </location>
</feature>
<evidence type="ECO:0000313" key="3">
    <source>
        <dbReference type="EMBL" id="KAK3233608.1"/>
    </source>
</evidence>
<comment type="caution">
    <text evidence="3">The sequence shown here is derived from an EMBL/GenBank/DDBJ whole genome shotgun (WGS) entry which is preliminary data.</text>
</comment>
<feature type="compositionally biased region" description="Low complexity" evidence="2">
    <location>
        <begin position="647"/>
        <end position="659"/>
    </location>
</feature>
<dbReference type="Proteomes" id="UP001190700">
    <property type="component" value="Unassembled WGS sequence"/>
</dbReference>
<feature type="region of interest" description="Disordered" evidence="2">
    <location>
        <begin position="763"/>
        <end position="871"/>
    </location>
</feature>
<dbReference type="GO" id="GO:0005737">
    <property type="term" value="C:cytoplasm"/>
    <property type="evidence" value="ECO:0007669"/>
    <property type="project" value="TreeGrafter"/>
</dbReference>
<sequence>MDRWLPPSARSHGTPGGPSTHGVSPARRSIGRTLNGPLDSKSTSEQAQTRRELTELQKEFNALSKQHQKATARVEEFRDELKSQRLAVENKDKEIALLRRQSTRLTSERDALDAASASDKAYSRKLEAKIGANPGALDWQEKHQQVKMRMAEQRDELLATQEKLAKSEQEVAHQIDEVKSLQHALELRAEDLSKDGGSEVAPRLLYAVAKGREDSLALAMQLNDRNAQVKALETTQAALQAEIEELKYMKERTSEELLALESKLMETTAMCTRFEAESLKAQEDAGTAQRTQQGLESEHKAALAVLDEERSRCNELMQAIARAEREHSVQLEAVRTEAEAQVQQEVARGNEERSMANTKLGEARRQSAMLQTEAQHFRNAEANAQANGQRQLEGERQKVKEAEDQLRACASRQQELMEEVANLHSEIESFTEVNDQFQNELSMAQQAAQDEAKRAEHAKQQMSSMEGQVLVLRSERAATETALKHKVEESLQEYQMVLEERDQLRMTVNEAQSRATSSASTHDVLFKEVSQLKDVNASLSQSKALLQKTMLEQITAIRAQLDQAQLHNRELESTVQRQQENAERLQALVESERQSSAALTRQYESAHLPKSEYTYSAPPPRSRPPSPYVAPSSEPLAPARPPSPYVAPSSEPLAPAPSSRDIPRHQGASADSSMYAMLQQQPPPSSQRSYANAGATYPTVGTAGSGGYGGYGGYTTGGYRGAPASGSSSGAGSAAAAAAAVMDRAPHSFGGVRTTGAGAASGFGGVMSPGGDEPQLRGGYTQGSAPTSSGEALRVPPLEAKDENRHMSSPYLDPHPPGVPRPASSSATSMGLSSDYGVGDNKYMDTKVHGVGTQPSREQRTTWGGMEANVPPSTIADAVLRDRASGMLSPTLSELANLDDL</sequence>
<evidence type="ECO:0000313" key="4">
    <source>
        <dbReference type="Proteomes" id="UP001190700"/>
    </source>
</evidence>
<dbReference type="AlphaFoldDB" id="A0AAE0BBK7"/>
<reference evidence="3 4" key="1">
    <citation type="journal article" date="2015" name="Genome Biol. Evol.">
        <title>Comparative Genomics of a Bacterivorous Green Alga Reveals Evolutionary Causalities and Consequences of Phago-Mixotrophic Mode of Nutrition.</title>
        <authorList>
            <person name="Burns J.A."/>
            <person name="Paasch A."/>
            <person name="Narechania A."/>
            <person name="Kim E."/>
        </authorList>
    </citation>
    <scope>NUCLEOTIDE SEQUENCE [LARGE SCALE GENOMIC DNA]</scope>
    <source>
        <strain evidence="3 4">PLY_AMNH</strain>
    </source>
</reference>
<keyword evidence="1" id="KW-0175">Coiled coil</keyword>
<gene>
    <name evidence="3" type="ORF">CYMTET_56104</name>
</gene>
<feature type="region of interest" description="Disordered" evidence="2">
    <location>
        <begin position="1"/>
        <end position="51"/>
    </location>
</feature>
<feature type="coiled-coil region" evidence="1">
    <location>
        <begin position="385"/>
        <end position="468"/>
    </location>
</feature>
<dbReference type="PANTHER" id="PTHR45615">
    <property type="entry name" value="MYOSIN HEAVY CHAIN, NON-MUSCLE"/>
    <property type="match status" value="1"/>
</dbReference>
<protein>
    <submittedName>
        <fullName evidence="3">Uncharacterized protein</fullName>
    </submittedName>
</protein>
<keyword evidence="4" id="KW-1185">Reference proteome</keyword>
<proteinExistence type="predicted"/>
<dbReference type="GO" id="GO:0032982">
    <property type="term" value="C:myosin filament"/>
    <property type="evidence" value="ECO:0007669"/>
    <property type="project" value="TreeGrafter"/>
</dbReference>
<feature type="coiled-coil region" evidence="1">
    <location>
        <begin position="222"/>
        <end position="263"/>
    </location>
</feature>
<feature type="region of interest" description="Disordered" evidence="2">
    <location>
        <begin position="596"/>
        <end position="707"/>
    </location>
</feature>
<evidence type="ECO:0000256" key="1">
    <source>
        <dbReference type="SAM" id="Coils"/>
    </source>
</evidence>
<dbReference type="GO" id="GO:0000146">
    <property type="term" value="F:microfilament motor activity"/>
    <property type="evidence" value="ECO:0007669"/>
    <property type="project" value="TreeGrafter"/>
</dbReference>
<dbReference type="GO" id="GO:0051015">
    <property type="term" value="F:actin filament binding"/>
    <property type="evidence" value="ECO:0007669"/>
    <property type="project" value="TreeGrafter"/>
</dbReference>
<feature type="coiled-coil region" evidence="1">
    <location>
        <begin position="143"/>
        <end position="184"/>
    </location>
</feature>
<organism evidence="3 4">
    <name type="scientific">Cymbomonas tetramitiformis</name>
    <dbReference type="NCBI Taxonomy" id="36881"/>
    <lineage>
        <taxon>Eukaryota</taxon>
        <taxon>Viridiplantae</taxon>
        <taxon>Chlorophyta</taxon>
        <taxon>Pyramimonadophyceae</taxon>
        <taxon>Pyramimonadales</taxon>
        <taxon>Pyramimonadaceae</taxon>
        <taxon>Cymbomonas</taxon>
    </lineage>
</organism>
<dbReference type="PANTHER" id="PTHR45615:SF40">
    <property type="entry name" value="MYOSIN HEAVY CHAIN, NON-MUSCLE"/>
    <property type="match status" value="1"/>
</dbReference>
<name>A0AAE0BBK7_9CHLO</name>
<feature type="compositionally biased region" description="Pro residues" evidence="2">
    <location>
        <begin position="617"/>
        <end position="628"/>
    </location>
</feature>
<dbReference type="EMBL" id="LGRX02035666">
    <property type="protein sequence ID" value="KAK3233608.1"/>
    <property type="molecule type" value="Genomic_DNA"/>
</dbReference>
<accession>A0AAE0BBK7</accession>